<evidence type="ECO:0000256" key="1">
    <source>
        <dbReference type="ARBA" id="ARBA00007806"/>
    </source>
</evidence>
<dbReference type="SUPFAM" id="SSF51445">
    <property type="entry name" value="(Trans)glycosidases"/>
    <property type="match status" value="1"/>
</dbReference>
<dbReference type="AlphaFoldDB" id="A0A6B2KY34"/>
<dbReference type="PANTHER" id="PTHR22762:SF89">
    <property type="entry name" value="ALPHA-XYLOSIDASE"/>
    <property type="match status" value="1"/>
</dbReference>
<dbReference type="Pfam" id="PF01055">
    <property type="entry name" value="Glyco_hydro_31_2nd"/>
    <property type="match status" value="1"/>
</dbReference>
<dbReference type="GO" id="GO:0005975">
    <property type="term" value="P:carbohydrate metabolic process"/>
    <property type="evidence" value="ECO:0007669"/>
    <property type="project" value="InterPro"/>
</dbReference>
<dbReference type="GO" id="GO:0090599">
    <property type="term" value="F:alpha-glucosidase activity"/>
    <property type="evidence" value="ECO:0007669"/>
    <property type="project" value="TreeGrafter"/>
</dbReference>
<dbReference type="PANTHER" id="PTHR22762">
    <property type="entry name" value="ALPHA-GLUCOSIDASE"/>
    <property type="match status" value="1"/>
</dbReference>
<feature type="domain" description="Glycosyl hydrolase family 31 C-terminal" evidence="5">
    <location>
        <begin position="502"/>
        <end position="592"/>
    </location>
</feature>
<feature type="domain" description="Glycoside hydrolase family 31 TIM barrel" evidence="3">
    <location>
        <begin position="185"/>
        <end position="492"/>
    </location>
</feature>
<keyword evidence="2" id="KW-0378">Hydrolase</keyword>
<organism evidence="6">
    <name type="scientific">Arcella intermedia</name>
    <dbReference type="NCBI Taxonomy" id="1963864"/>
    <lineage>
        <taxon>Eukaryota</taxon>
        <taxon>Amoebozoa</taxon>
        <taxon>Tubulinea</taxon>
        <taxon>Elardia</taxon>
        <taxon>Arcellinida</taxon>
        <taxon>Sphaerothecina</taxon>
        <taxon>Arcellidae</taxon>
        <taxon>Arcella</taxon>
    </lineage>
</organism>
<evidence type="ECO:0000259" key="5">
    <source>
        <dbReference type="Pfam" id="PF21365"/>
    </source>
</evidence>
<dbReference type="InterPro" id="IPR048395">
    <property type="entry name" value="Glyco_hydro_31_C"/>
</dbReference>
<comment type="similarity">
    <text evidence="1 2">Belongs to the glycosyl hydrolase 31 family.</text>
</comment>
<dbReference type="InterPro" id="IPR013780">
    <property type="entry name" value="Glyco_hydro_b"/>
</dbReference>
<dbReference type="InterPro" id="IPR033403">
    <property type="entry name" value="DUF5110"/>
</dbReference>
<protein>
    <submittedName>
        <fullName evidence="6">Uncharacterized protein</fullName>
    </submittedName>
</protein>
<dbReference type="Pfam" id="PF17137">
    <property type="entry name" value="DUF5110"/>
    <property type="match status" value="1"/>
</dbReference>
<dbReference type="Gene3D" id="2.60.40.1180">
    <property type="entry name" value="Golgi alpha-mannosidase II"/>
    <property type="match status" value="2"/>
</dbReference>
<dbReference type="InterPro" id="IPR000322">
    <property type="entry name" value="Glyco_hydro_31_TIM"/>
</dbReference>
<proteinExistence type="inferred from homology"/>
<feature type="domain" description="DUF5110" evidence="4">
    <location>
        <begin position="612"/>
        <end position="685"/>
    </location>
</feature>
<evidence type="ECO:0000259" key="3">
    <source>
        <dbReference type="Pfam" id="PF01055"/>
    </source>
</evidence>
<dbReference type="InterPro" id="IPR017853">
    <property type="entry name" value="GH"/>
</dbReference>
<evidence type="ECO:0000313" key="6">
    <source>
        <dbReference type="EMBL" id="NDV29515.1"/>
    </source>
</evidence>
<dbReference type="EMBL" id="GIBP01000546">
    <property type="protein sequence ID" value="NDV29515.1"/>
    <property type="molecule type" value="Transcribed_RNA"/>
</dbReference>
<dbReference type="CDD" id="cd06595">
    <property type="entry name" value="GH31_u1"/>
    <property type="match status" value="1"/>
</dbReference>
<accession>A0A6B2KY34</accession>
<dbReference type="GO" id="GO:0006491">
    <property type="term" value="P:N-glycan processing"/>
    <property type="evidence" value="ECO:0007669"/>
    <property type="project" value="TreeGrafter"/>
</dbReference>
<reference evidence="6" key="1">
    <citation type="journal article" date="2020" name="J. Eukaryot. Microbiol.">
        <title>De novo Sequencing, Assembly and Annotation of the Transcriptome for the Free-Living Testate Amoeba Arcella intermedia.</title>
        <authorList>
            <person name="Ribeiro G.M."/>
            <person name="Porfirio-Sousa A.L."/>
            <person name="Maurer-Alcala X.X."/>
            <person name="Katz L.A."/>
            <person name="Lahr D.J.G."/>
        </authorList>
    </citation>
    <scope>NUCLEOTIDE SEQUENCE</scope>
</reference>
<name>A0A6B2KY34_9EUKA</name>
<dbReference type="Pfam" id="PF21365">
    <property type="entry name" value="Glyco_hydro_31_3rd"/>
    <property type="match status" value="1"/>
</dbReference>
<evidence type="ECO:0000256" key="2">
    <source>
        <dbReference type="RuleBase" id="RU361185"/>
    </source>
</evidence>
<keyword evidence="2" id="KW-0326">Glycosidase</keyword>
<evidence type="ECO:0000259" key="4">
    <source>
        <dbReference type="Pfam" id="PF17137"/>
    </source>
</evidence>
<sequence>MTSSLFRIEYSPSRVFEDRATLSILNRRLPLVKFQTINSSGCLQIQSEVLDLNYCPRYDDDKGFTSTSLTIVRDGMFEWQPGTLNPGQQHGTLRTLEGYFSAKAHEMNCSLIHEQLNNITHCTEGLVSKNGWVLVNDSATPLLDGSDWDWVMPRGSIQTDWYFFGHGLNFKEALSEFTQIAGKIPLPPRYAFGIFWSRYWAFSDRGEKEIVREYVNHNTPLDILVVDMDWHQTFYKEAYKGQTDQAGQAMGWTGYTWDKHLFPDPSGFLNWVREQSLHITLNLHPASGIQPWEEKYNQMAIAMGINPQSGLYVPLNFTSKAYHTNLFDIVLDPLDIDFWWLDWQQYMNTSIPNLYPTFWLNYIFFTRFERTRSSRPLILHRWGGLGNHRYPLGFSGDVTPTWEALTFQTYFTPTAANVGFMWSHDIGGHTQPSPPELYTRWVQFGIWSPVFRTHCTKSPDNDRRIWAYPLQNFQIMRDAIELRSRMIPYIYTNARIAHDTGLALVYPLYYEWPELDSAYTEKNQYLFGSDIMVKPVTQPVDSTTQLYTQTVWIPPGQWIEWESLKTYTGPQYISKTYSLEEIPVFVKAGSVIPMLPVERPLLGSAKNQYTSLHLNVFCAGSGFNTSTTLYEDDGDDTYLNYQTQYAKTQIQYAETDTQISLLVFPPDGSYPGMPTTRSFKIQFNGILPPQSISVNGQPILYTNSSQELGWTYDSSYFSVLVNLPQQFLVANGLKVLVNKSNNPASALIGGIPRCLKRLKTVMNFLDNHFPVVFQEDYASVADANEIASLGVKVAPSVQNFGSLLQQGLSQISSLNLSINDQKQAMAFLSTC</sequence>
<dbReference type="SUPFAM" id="SSF51011">
    <property type="entry name" value="Glycosyl hydrolase domain"/>
    <property type="match status" value="1"/>
</dbReference>
<dbReference type="Gene3D" id="3.20.20.80">
    <property type="entry name" value="Glycosidases"/>
    <property type="match status" value="1"/>
</dbReference>